<comment type="subcellular location">
    <subcellularLocation>
        <location evidence="1">Cell membrane</location>
    </subcellularLocation>
</comment>
<keyword evidence="4 7" id="KW-0812">Transmembrane</keyword>
<keyword evidence="6 7" id="KW-0472">Membrane</keyword>
<name>A0ABN0TS62_9PSEU</name>
<proteinExistence type="inferred from homology"/>
<evidence type="ECO:0000313" key="9">
    <source>
        <dbReference type="Proteomes" id="UP001500416"/>
    </source>
</evidence>
<evidence type="ECO:0000256" key="1">
    <source>
        <dbReference type="ARBA" id="ARBA00004236"/>
    </source>
</evidence>
<evidence type="ECO:0000313" key="8">
    <source>
        <dbReference type="EMBL" id="GAA0228831.1"/>
    </source>
</evidence>
<evidence type="ECO:0000256" key="6">
    <source>
        <dbReference type="ARBA" id="ARBA00023136"/>
    </source>
</evidence>
<dbReference type="InterPro" id="IPR038468">
    <property type="entry name" value="MmpS_C"/>
</dbReference>
<dbReference type="InterPro" id="IPR008693">
    <property type="entry name" value="MmpS"/>
</dbReference>
<evidence type="ECO:0000256" key="5">
    <source>
        <dbReference type="ARBA" id="ARBA00022989"/>
    </source>
</evidence>
<keyword evidence="9" id="KW-1185">Reference proteome</keyword>
<organism evidence="8 9">
    <name type="scientific">Saccharothrix mutabilis subsp. mutabilis</name>
    <dbReference type="NCBI Taxonomy" id="66855"/>
    <lineage>
        <taxon>Bacteria</taxon>
        <taxon>Bacillati</taxon>
        <taxon>Actinomycetota</taxon>
        <taxon>Actinomycetes</taxon>
        <taxon>Pseudonocardiales</taxon>
        <taxon>Pseudonocardiaceae</taxon>
        <taxon>Saccharothrix</taxon>
    </lineage>
</organism>
<evidence type="ECO:0000256" key="4">
    <source>
        <dbReference type="ARBA" id="ARBA00022692"/>
    </source>
</evidence>
<protein>
    <recommendedName>
        <fullName evidence="10">MmpS family membrane protein</fullName>
    </recommendedName>
</protein>
<dbReference type="Gene3D" id="2.60.40.2880">
    <property type="entry name" value="MmpS1-5, C-terminal soluble domain"/>
    <property type="match status" value="1"/>
</dbReference>
<comment type="caution">
    <text evidence="8">The sequence shown here is derived from an EMBL/GenBank/DDBJ whole genome shotgun (WGS) entry which is preliminary data.</text>
</comment>
<gene>
    <name evidence="8" type="ORF">GCM10010492_29040</name>
</gene>
<evidence type="ECO:0000256" key="7">
    <source>
        <dbReference type="SAM" id="Phobius"/>
    </source>
</evidence>
<feature type="transmembrane region" description="Helical" evidence="7">
    <location>
        <begin position="6"/>
        <end position="28"/>
    </location>
</feature>
<sequence>MLSPIPLIGVVAWPLVVLGLIFSAVGLARVSKGKASNKGLSIAGVVASVLGLGVCITWVFIFNAAVDEVQQEVERVAKVDYEVTGDATDVEILYGEVLDPKSETVPALPWTKQVENKGVFKGGTLTVTAGENGGTVTCKITVDGAVVSTKTASGAFATAACTGA</sequence>
<feature type="transmembrane region" description="Helical" evidence="7">
    <location>
        <begin position="40"/>
        <end position="61"/>
    </location>
</feature>
<keyword evidence="5 7" id="KW-1133">Transmembrane helix</keyword>
<dbReference type="EMBL" id="BAAABU010000005">
    <property type="protein sequence ID" value="GAA0228831.1"/>
    <property type="molecule type" value="Genomic_DNA"/>
</dbReference>
<evidence type="ECO:0000256" key="2">
    <source>
        <dbReference type="ARBA" id="ARBA00007531"/>
    </source>
</evidence>
<evidence type="ECO:0000256" key="3">
    <source>
        <dbReference type="ARBA" id="ARBA00022475"/>
    </source>
</evidence>
<keyword evidence="3" id="KW-1003">Cell membrane</keyword>
<evidence type="ECO:0008006" key="10">
    <source>
        <dbReference type="Google" id="ProtNLM"/>
    </source>
</evidence>
<accession>A0ABN0TS62</accession>
<comment type="similarity">
    <text evidence="2">Belongs to the MmpS family.</text>
</comment>
<dbReference type="Pfam" id="PF05423">
    <property type="entry name" value="Mycobact_memb"/>
    <property type="match status" value="1"/>
</dbReference>
<dbReference type="Proteomes" id="UP001500416">
    <property type="component" value="Unassembled WGS sequence"/>
</dbReference>
<reference evidence="8 9" key="1">
    <citation type="journal article" date="2019" name="Int. J. Syst. Evol. Microbiol.">
        <title>The Global Catalogue of Microorganisms (GCM) 10K type strain sequencing project: providing services to taxonomists for standard genome sequencing and annotation.</title>
        <authorList>
            <consortium name="The Broad Institute Genomics Platform"/>
            <consortium name="The Broad Institute Genome Sequencing Center for Infectious Disease"/>
            <person name="Wu L."/>
            <person name="Ma J."/>
        </authorList>
    </citation>
    <scope>NUCLEOTIDE SEQUENCE [LARGE SCALE GENOMIC DNA]</scope>
    <source>
        <strain evidence="8 9">JCM 3380</strain>
    </source>
</reference>